<dbReference type="AlphaFoldDB" id="A0A7V1LLG0"/>
<dbReference type="Proteomes" id="UP000886005">
    <property type="component" value="Unassembled WGS sequence"/>
</dbReference>
<evidence type="ECO:0000313" key="1">
    <source>
        <dbReference type="EMBL" id="HED10143.1"/>
    </source>
</evidence>
<accession>A0A7V1LLG0</accession>
<name>A0A7V1LLG0_CALAY</name>
<reference evidence="1" key="1">
    <citation type="journal article" date="2020" name="mSystems">
        <title>Genome- and Community-Level Interaction Insights into Carbon Utilization and Element Cycling Functions of Hydrothermarchaeota in Hydrothermal Sediment.</title>
        <authorList>
            <person name="Zhou Z."/>
            <person name="Liu Y."/>
            <person name="Xu W."/>
            <person name="Pan J."/>
            <person name="Luo Z.H."/>
            <person name="Li M."/>
        </authorList>
    </citation>
    <scope>NUCLEOTIDE SEQUENCE [LARGE SCALE GENOMIC DNA]</scope>
    <source>
        <strain evidence="1">HyVt-456</strain>
    </source>
</reference>
<dbReference type="Pfam" id="PF06980">
    <property type="entry name" value="DUF1302"/>
    <property type="match status" value="1"/>
</dbReference>
<dbReference type="InterPro" id="IPR010727">
    <property type="entry name" value="DUF1302"/>
</dbReference>
<sequence>MKKKYFNGSAATRRFLNAVLAVLLLGGLSLQAQSVTFNGYARSYLGVLTGGNNDYSIQQNTLNLNIEQSRGMVAFKANPFIYYYDDNNLELGLREVYMDIFFDAVDVRIGKQQIIWGKADGVFITDIVSPKDLYEFLLPEFDEIRTGVTAVKLDYYSGDNTFELVWLPTFTPTILPDAQSIWFPALNFPVQPVFDNSQREVKGSLENSEVFAKYSALTSLVDFEVMAGYAWDDDPTMHVSKTIDPVTKQITSLTVTPKHHRLSIMGGSFSTTLGGVVVRGEGAFYQGKYFNTADPAASDAVVKKDYAHYLIGLDYSLWDVKLSGQFIQQAILDYDEAIDQDEYENTMTFLARRDFLRETLTLEFFSYIGLQHSDALIRPRVLYDLTDGFELQLGANIFTGSEGRFGQYDKNDMIYTKIKYSF</sequence>
<organism evidence="1">
    <name type="scientific">Caldithrix abyssi</name>
    <dbReference type="NCBI Taxonomy" id="187145"/>
    <lineage>
        <taxon>Bacteria</taxon>
        <taxon>Pseudomonadati</taxon>
        <taxon>Calditrichota</taxon>
        <taxon>Calditrichia</taxon>
        <taxon>Calditrichales</taxon>
        <taxon>Calditrichaceae</taxon>
        <taxon>Caldithrix</taxon>
    </lineage>
</organism>
<proteinExistence type="predicted"/>
<dbReference type="EMBL" id="DRLD01000156">
    <property type="protein sequence ID" value="HED10143.1"/>
    <property type="molecule type" value="Genomic_DNA"/>
</dbReference>
<gene>
    <name evidence="1" type="ORF">ENJ10_05615</name>
</gene>
<protein>
    <submittedName>
        <fullName evidence="1">Uncharacterized protein</fullName>
    </submittedName>
</protein>
<comment type="caution">
    <text evidence="1">The sequence shown here is derived from an EMBL/GenBank/DDBJ whole genome shotgun (WGS) entry which is preliminary data.</text>
</comment>